<comment type="similarity">
    <text evidence="2 9">Belongs to the outer membrane factor (OMF) (TC 1.B.17) family.</text>
</comment>
<keyword evidence="12" id="KW-1185">Reference proteome</keyword>
<dbReference type="PANTHER" id="PTHR30203">
    <property type="entry name" value="OUTER MEMBRANE CATION EFFLUX PROTEIN"/>
    <property type="match status" value="1"/>
</dbReference>
<keyword evidence="7 9" id="KW-0564">Palmitate</keyword>
<evidence type="ECO:0000256" key="4">
    <source>
        <dbReference type="ARBA" id="ARBA00022692"/>
    </source>
</evidence>
<dbReference type="EMBL" id="VITR01000012">
    <property type="protein sequence ID" value="TWB38650.1"/>
    <property type="molecule type" value="Genomic_DNA"/>
</dbReference>
<sequence length="507" mass="53325">MSAPAFSSFRPLRRLGARLLVSTALLVPAACAWVPDVGPAPVPRDAASFATQASFATPASEATVQWPQDRWWTAYGDPQLNALIDEGLAGAPDLAAAAARLRKAESLADQADSALLPHLTANAQVTEDKQSYRYLFPPAFVPKGYHEVPRGTLDLSYDFDFWGKNRASLAAATSEAEEARAELAQARLTLSASIAAAYADLAQQVADRDAAAEAVDVRARSANLTRQRRDNGLETLGAVRQAEAREAAARGDLAAEDEAIALTRNRLAALIGAGPDRGLAIQPPSQARLKAFGLPATLAADLLGRRPDVVAARLKVEAEAKRIDVAKASFYPNVNLSAYFGFQTLGLNALTKSGATIGSVGPAISLPLFDGGSLAAQYRGARADYDAAVADYDNTVAKALQDVADAAASTRALEERLSHARDALTAAADAYRIATARYEGKLSTYLDVLTAEDTLITDRRALADLQARAFTLDVSLVRALGGGYQSATPAAQTPAAQTPAAQTIAAR</sequence>
<name>A0A560GZ12_9PROT</name>
<protein>
    <submittedName>
        <fullName evidence="11">NodT family efflux transporter outer membrane factor (OMF) lipoprotein</fullName>
    </submittedName>
</protein>
<dbReference type="OrthoDB" id="9783100at2"/>
<evidence type="ECO:0000313" key="11">
    <source>
        <dbReference type="EMBL" id="TWB38650.1"/>
    </source>
</evidence>
<dbReference type="Pfam" id="PF02321">
    <property type="entry name" value="OEP"/>
    <property type="match status" value="2"/>
</dbReference>
<keyword evidence="4 9" id="KW-0812">Transmembrane</keyword>
<dbReference type="GO" id="GO:0015562">
    <property type="term" value="F:efflux transmembrane transporter activity"/>
    <property type="evidence" value="ECO:0007669"/>
    <property type="project" value="InterPro"/>
</dbReference>
<dbReference type="InterPro" id="IPR003423">
    <property type="entry name" value="OMP_efflux"/>
</dbReference>
<dbReference type="NCBIfam" id="TIGR01845">
    <property type="entry name" value="outer_NodT"/>
    <property type="match status" value="1"/>
</dbReference>
<comment type="caution">
    <text evidence="11">The sequence shown here is derived from an EMBL/GenBank/DDBJ whole genome shotgun (WGS) entry which is preliminary data.</text>
</comment>
<comment type="subcellular location">
    <subcellularLocation>
        <location evidence="9">Cell membrane</location>
        <topology evidence="9">Lipid-anchor</topology>
    </subcellularLocation>
    <subcellularLocation>
        <location evidence="1">Membrane</location>
    </subcellularLocation>
</comment>
<reference evidence="11 12" key="1">
    <citation type="submission" date="2019-06" db="EMBL/GenBank/DDBJ databases">
        <title>Genomic Encyclopedia of Type Strains, Phase IV (KMG-V): Genome sequencing to study the core and pangenomes of soil and plant-associated prokaryotes.</title>
        <authorList>
            <person name="Whitman W."/>
        </authorList>
    </citation>
    <scope>NUCLEOTIDE SEQUENCE [LARGE SCALE GENOMIC DNA]</scope>
    <source>
        <strain evidence="11 12">BR 11622</strain>
    </source>
</reference>
<feature type="region of interest" description="Disordered" evidence="10">
    <location>
        <begin position="485"/>
        <end position="507"/>
    </location>
</feature>
<keyword evidence="8 9" id="KW-0449">Lipoprotein</keyword>
<dbReference type="AlphaFoldDB" id="A0A560GZ12"/>
<dbReference type="Gene3D" id="2.20.200.10">
    <property type="entry name" value="Outer membrane efflux proteins (OEP)"/>
    <property type="match status" value="1"/>
</dbReference>
<evidence type="ECO:0000256" key="2">
    <source>
        <dbReference type="ARBA" id="ARBA00007613"/>
    </source>
</evidence>
<evidence type="ECO:0000256" key="8">
    <source>
        <dbReference type="ARBA" id="ARBA00023288"/>
    </source>
</evidence>
<evidence type="ECO:0000256" key="1">
    <source>
        <dbReference type="ARBA" id="ARBA00004370"/>
    </source>
</evidence>
<dbReference type="GO" id="GO:0005886">
    <property type="term" value="C:plasma membrane"/>
    <property type="evidence" value="ECO:0007669"/>
    <property type="project" value="UniProtKB-SubCell"/>
</dbReference>
<dbReference type="RefSeq" id="WP_145734729.1">
    <property type="nucleotide sequence ID" value="NZ_VITR01000012.1"/>
</dbReference>
<evidence type="ECO:0000256" key="3">
    <source>
        <dbReference type="ARBA" id="ARBA00022452"/>
    </source>
</evidence>
<feature type="compositionally biased region" description="Low complexity" evidence="10">
    <location>
        <begin position="487"/>
        <end position="507"/>
    </location>
</feature>
<keyword evidence="3 9" id="KW-1134">Transmembrane beta strand</keyword>
<keyword evidence="6 9" id="KW-0472">Membrane</keyword>
<proteinExistence type="inferred from homology"/>
<gene>
    <name evidence="11" type="ORF">FBZ90_112139</name>
</gene>
<dbReference type="Gene3D" id="1.20.1600.10">
    <property type="entry name" value="Outer membrane efflux proteins (OEP)"/>
    <property type="match status" value="1"/>
</dbReference>
<feature type="signal peptide" evidence="9">
    <location>
        <begin position="1"/>
        <end position="32"/>
    </location>
</feature>
<dbReference type="SUPFAM" id="SSF56954">
    <property type="entry name" value="Outer membrane efflux proteins (OEP)"/>
    <property type="match status" value="1"/>
</dbReference>
<dbReference type="Proteomes" id="UP000315751">
    <property type="component" value="Unassembled WGS sequence"/>
</dbReference>
<evidence type="ECO:0000256" key="6">
    <source>
        <dbReference type="ARBA" id="ARBA00023136"/>
    </source>
</evidence>
<evidence type="ECO:0000256" key="5">
    <source>
        <dbReference type="ARBA" id="ARBA00022729"/>
    </source>
</evidence>
<accession>A0A560GZ12</accession>
<evidence type="ECO:0000256" key="7">
    <source>
        <dbReference type="ARBA" id="ARBA00023139"/>
    </source>
</evidence>
<keyword evidence="5 9" id="KW-0732">Signal</keyword>
<dbReference type="InterPro" id="IPR010131">
    <property type="entry name" value="MdtP/NodT-like"/>
</dbReference>
<evidence type="ECO:0000256" key="9">
    <source>
        <dbReference type="RuleBase" id="RU362097"/>
    </source>
</evidence>
<feature type="chain" id="PRO_5022257989" evidence="9">
    <location>
        <begin position="33"/>
        <end position="507"/>
    </location>
</feature>
<organism evidence="11 12">
    <name type="scientific">Nitrospirillum amazonense</name>
    <dbReference type="NCBI Taxonomy" id="28077"/>
    <lineage>
        <taxon>Bacteria</taxon>
        <taxon>Pseudomonadati</taxon>
        <taxon>Pseudomonadota</taxon>
        <taxon>Alphaproteobacteria</taxon>
        <taxon>Rhodospirillales</taxon>
        <taxon>Azospirillaceae</taxon>
        <taxon>Nitrospirillum</taxon>
    </lineage>
</organism>
<evidence type="ECO:0000256" key="10">
    <source>
        <dbReference type="SAM" id="MobiDB-lite"/>
    </source>
</evidence>
<evidence type="ECO:0000313" key="12">
    <source>
        <dbReference type="Proteomes" id="UP000315751"/>
    </source>
</evidence>
<dbReference type="PANTHER" id="PTHR30203:SF20">
    <property type="entry name" value="MULTIDRUG RESISTANCE OUTER MEMBRANE PROTEIN MDTP-RELATED"/>
    <property type="match status" value="1"/>
</dbReference>